<feature type="compositionally biased region" description="Polar residues" evidence="1">
    <location>
        <begin position="13"/>
        <end position="22"/>
    </location>
</feature>
<evidence type="ECO:0000256" key="1">
    <source>
        <dbReference type="SAM" id="MobiDB-lite"/>
    </source>
</evidence>
<evidence type="ECO:0000313" key="2">
    <source>
        <dbReference type="EMBL" id="RLW08357.1"/>
    </source>
</evidence>
<gene>
    <name evidence="2" type="ORF">DV515_00003199</name>
</gene>
<organism evidence="2 3">
    <name type="scientific">Chloebia gouldiae</name>
    <name type="common">Gouldian finch</name>
    <name type="synonym">Erythrura gouldiae</name>
    <dbReference type="NCBI Taxonomy" id="44316"/>
    <lineage>
        <taxon>Eukaryota</taxon>
        <taxon>Metazoa</taxon>
        <taxon>Chordata</taxon>
        <taxon>Craniata</taxon>
        <taxon>Vertebrata</taxon>
        <taxon>Euteleostomi</taxon>
        <taxon>Archelosauria</taxon>
        <taxon>Archosauria</taxon>
        <taxon>Dinosauria</taxon>
        <taxon>Saurischia</taxon>
        <taxon>Theropoda</taxon>
        <taxon>Coelurosauria</taxon>
        <taxon>Aves</taxon>
        <taxon>Neognathae</taxon>
        <taxon>Neoaves</taxon>
        <taxon>Telluraves</taxon>
        <taxon>Australaves</taxon>
        <taxon>Passeriformes</taxon>
        <taxon>Passeroidea</taxon>
        <taxon>Passeridae</taxon>
        <taxon>Chloebia</taxon>
    </lineage>
</organism>
<feature type="region of interest" description="Disordered" evidence="1">
    <location>
        <begin position="1"/>
        <end position="22"/>
    </location>
</feature>
<evidence type="ECO:0000313" key="3">
    <source>
        <dbReference type="Proteomes" id="UP000276834"/>
    </source>
</evidence>
<protein>
    <submittedName>
        <fullName evidence="2">Uncharacterized protein</fullName>
    </submittedName>
</protein>
<reference evidence="2 3" key="1">
    <citation type="journal article" date="2018" name="Proc. R. Soc. B">
        <title>A non-coding region near Follistatin controls head colour polymorphism in the Gouldian finch.</title>
        <authorList>
            <person name="Toomey M.B."/>
            <person name="Marques C.I."/>
            <person name="Andrade P."/>
            <person name="Araujo P.M."/>
            <person name="Sabatino S."/>
            <person name="Gazda M.A."/>
            <person name="Afonso S."/>
            <person name="Lopes R.J."/>
            <person name="Corbo J.C."/>
            <person name="Carneiro M."/>
        </authorList>
    </citation>
    <scope>NUCLEOTIDE SEQUENCE [LARGE SCALE GENOMIC DNA]</scope>
    <source>
        <strain evidence="2">Red01</strain>
        <tissue evidence="2">Muscle</tissue>
    </source>
</reference>
<comment type="caution">
    <text evidence="2">The sequence shown here is derived from an EMBL/GenBank/DDBJ whole genome shotgun (WGS) entry which is preliminary data.</text>
</comment>
<dbReference type="EMBL" id="QUSF01000006">
    <property type="protein sequence ID" value="RLW08357.1"/>
    <property type="molecule type" value="Genomic_DNA"/>
</dbReference>
<proteinExistence type="predicted"/>
<dbReference type="Proteomes" id="UP000276834">
    <property type="component" value="Unassembled WGS sequence"/>
</dbReference>
<keyword evidence="3" id="KW-1185">Reference proteome</keyword>
<name>A0A3L8SWE9_CHLGU</name>
<accession>A0A3L8SWE9</accession>
<sequence length="82" mass="8372">MCSRQPRRAASTPGVSVSSLSLPGTAPAPILALLDPSPLLLLPDTGSLALHERLNLLPLADPLHPLPLSSPCPPSLPGPLTS</sequence>
<dbReference type="AlphaFoldDB" id="A0A3L8SWE9"/>